<accession>A0A927GZ24</accession>
<dbReference type="AlphaFoldDB" id="A0A927GZ24"/>
<dbReference type="Proteomes" id="UP000639396">
    <property type="component" value="Unassembled WGS sequence"/>
</dbReference>
<dbReference type="Pfam" id="PF04305">
    <property type="entry name" value="DUF455"/>
    <property type="match status" value="1"/>
</dbReference>
<dbReference type="RefSeq" id="WP_190924658.1">
    <property type="nucleotide sequence ID" value="NZ_JACXJA010000003.1"/>
</dbReference>
<keyword evidence="2" id="KW-1185">Reference proteome</keyword>
<dbReference type="InterPro" id="IPR007402">
    <property type="entry name" value="DUF455"/>
</dbReference>
<reference evidence="1" key="1">
    <citation type="submission" date="2020-09" db="EMBL/GenBank/DDBJ databases">
        <title>A novel bacterium of genus Paenibacillus, isolated from South China Sea.</title>
        <authorList>
            <person name="Huang H."/>
            <person name="Mo K."/>
            <person name="Hu Y."/>
        </authorList>
    </citation>
    <scope>NUCLEOTIDE SEQUENCE</scope>
    <source>
        <strain evidence="1">IB182363</strain>
    </source>
</reference>
<protein>
    <submittedName>
        <fullName evidence="1">DUF455 family protein</fullName>
    </submittedName>
</protein>
<sequence length="451" mass="52318">MDSHFEVDLNDYSFLEQAREAGRGIMRPIEVADRLKGLYWIEFECSRLAMGWVSAFPDWEVKGRLVRQAYLHTEHMKLLEARIDELPGRGVGGKLWTPQNVGEAFQRMSIAYSTEAFAAAYFYILTQLYNRYSRLRMTLDPILDAPTIDRLKIIEMNRSELTEWVSGYAQFAYIDDPEQRIRLSGWLEFVRTLWQAMDTTSDPEGKAGFPDFPVYEVEKPAGPVPAKAAVDPRYPLVDLTKYKSAMFDPKSPTHGSVKHMVFINASEMSAAETMTYLYYGVLRMPMDFYYDVARHTWDEVRHSQMGVRRLLQMGYKTEEFAWHPCTVLSGYNFKGAFPEFYASLTMVMEPCSFIKKRKSIDSFLEHGDPMSSVQSEYDIADERLHVNFGKKWGAKMYEHIDDLVTAQSVERKAKQMHLQKMGYSAEEVNRVLDHFPEFCGFATMDLQYDKY</sequence>
<comment type="caution">
    <text evidence="1">The sequence shown here is derived from an EMBL/GenBank/DDBJ whole genome shotgun (WGS) entry which is preliminary data.</text>
</comment>
<organism evidence="1 2">
    <name type="scientific">Paenibacillus oceani</name>
    <dbReference type="NCBI Taxonomy" id="2772510"/>
    <lineage>
        <taxon>Bacteria</taxon>
        <taxon>Bacillati</taxon>
        <taxon>Bacillota</taxon>
        <taxon>Bacilli</taxon>
        <taxon>Bacillales</taxon>
        <taxon>Paenibacillaceae</taxon>
        <taxon>Paenibacillus</taxon>
    </lineage>
</organism>
<proteinExistence type="predicted"/>
<name>A0A927GZ24_9BACL</name>
<dbReference type="EMBL" id="JACXJA010000003">
    <property type="protein sequence ID" value="MBD2861034.1"/>
    <property type="molecule type" value="Genomic_DNA"/>
</dbReference>
<gene>
    <name evidence="1" type="ORF">IDH45_03410</name>
</gene>
<evidence type="ECO:0000313" key="2">
    <source>
        <dbReference type="Proteomes" id="UP000639396"/>
    </source>
</evidence>
<evidence type="ECO:0000313" key="1">
    <source>
        <dbReference type="EMBL" id="MBD2861034.1"/>
    </source>
</evidence>